<feature type="compositionally biased region" description="Polar residues" evidence="1">
    <location>
        <begin position="81"/>
        <end position="93"/>
    </location>
</feature>
<comment type="caution">
    <text evidence="2">The sequence shown here is derived from an EMBL/GenBank/DDBJ whole genome shotgun (WGS) entry which is preliminary data.</text>
</comment>
<gene>
    <name evidence="2" type="ORF">LCGC14_0630520</name>
</gene>
<proteinExistence type="predicted"/>
<evidence type="ECO:0000256" key="1">
    <source>
        <dbReference type="SAM" id="MobiDB-lite"/>
    </source>
</evidence>
<name>A0A0F9UAM0_9ZZZZ</name>
<organism evidence="2">
    <name type="scientific">marine sediment metagenome</name>
    <dbReference type="NCBI Taxonomy" id="412755"/>
    <lineage>
        <taxon>unclassified sequences</taxon>
        <taxon>metagenomes</taxon>
        <taxon>ecological metagenomes</taxon>
    </lineage>
</organism>
<feature type="region of interest" description="Disordered" evidence="1">
    <location>
        <begin position="29"/>
        <end position="175"/>
    </location>
</feature>
<reference evidence="2" key="1">
    <citation type="journal article" date="2015" name="Nature">
        <title>Complex archaea that bridge the gap between prokaryotes and eukaryotes.</title>
        <authorList>
            <person name="Spang A."/>
            <person name="Saw J.H."/>
            <person name="Jorgensen S.L."/>
            <person name="Zaremba-Niedzwiedzka K."/>
            <person name="Martijn J."/>
            <person name="Lind A.E."/>
            <person name="van Eijk R."/>
            <person name="Schleper C."/>
            <person name="Guy L."/>
            <person name="Ettema T.J."/>
        </authorList>
    </citation>
    <scope>NUCLEOTIDE SEQUENCE</scope>
</reference>
<evidence type="ECO:0000313" key="2">
    <source>
        <dbReference type="EMBL" id="KKN50668.1"/>
    </source>
</evidence>
<feature type="compositionally biased region" description="Polar residues" evidence="1">
    <location>
        <begin position="151"/>
        <end position="164"/>
    </location>
</feature>
<protein>
    <submittedName>
        <fullName evidence="2">Uncharacterized protein</fullName>
    </submittedName>
</protein>
<sequence>MNLIHNRIINPSGDGPSFEDWVNKILKNAEAEGNTKVASEEAKPGTGIDTDNEPRGQMRGQVINTEGEEDMTNDPQCPDQGGNSRPDTGGTTDTKTHEQSDKEGGNDGEVKEATCGKEMGESDDAGKVTEDHTDAGPGDDQNPEPKILINNDPNYQKGESTSPGKVTGKNKKTEASLKSRFEKISTLDRLSKLTLFASLSSNKEYPIQYVEAMVGLKVANLTEEEKAWFSDFWKTMYPPEYVAEMVADR</sequence>
<dbReference type="EMBL" id="LAZR01001101">
    <property type="protein sequence ID" value="KKN50668.1"/>
    <property type="molecule type" value="Genomic_DNA"/>
</dbReference>
<accession>A0A0F9UAM0</accession>
<dbReference type="AlphaFoldDB" id="A0A0F9UAM0"/>
<feature type="compositionally biased region" description="Basic and acidic residues" evidence="1">
    <location>
        <begin position="94"/>
        <end position="134"/>
    </location>
</feature>